<proteinExistence type="inferred from homology"/>
<feature type="active site" description="Charge relay system" evidence="6">
    <location>
        <position position="133"/>
    </location>
</feature>
<evidence type="ECO:0000313" key="9">
    <source>
        <dbReference type="Proteomes" id="UP000256977"/>
    </source>
</evidence>
<dbReference type="PANTHER" id="PTHR43806">
    <property type="entry name" value="PEPTIDASE S8"/>
    <property type="match status" value="1"/>
</dbReference>
<evidence type="ECO:0000256" key="5">
    <source>
        <dbReference type="ARBA" id="ARBA00022825"/>
    </source>
</evidence>
<sequence>MNRSEIANEICAFPGPPTIDDQRYIVRFLDSRDFERFLLEGRSGELREEAADRDIRPLPLIQAVSCPAKEAAQIILALGDKAVWEIDAPVRASALSKGAIVTDKGIPWGVRRIQAPQAWGKTTGYRVKVGVIDTGVDYGHPDLKHSLERGINLLSRMSLPQDDNGHGTHIAGTIAAANELQGMIGVAPRSMIYPVKAFDHNGTAFVSDIVLGIEWCVRNHMDVVNMSFGMRTRSRSLLSAVNYAYHSGVLIVASSGNEGRIGEIDYPAGFSRTIAVGATNRTGRIAKFTNRNSLIDIFAPGDRIMSSWLRGKHREMSGTSMATSHVTGAIALLLSLRPGLPPSQIKSIVKNAAVPLRNAKAPRTAGELNVTRILSAADQL</sequence>
<dbReference type="RefSeq" id="WP_246017129.1">
    <property type="nucleotide sequence ID" value="NZ_QRDZ01000053.1"/>
</dbReference>
<dbReference type="CDD" id="cd07477">
    <property type="entry name" value="Peptidases_S8_Subtilisin_subset"/>
    <property type="match status" value="1"/>
</dbReference>
<dbReference type="GO" id="GO:0004252">
    <property type="term" value="F:serine-type endopeptidase activity"/>
    <property type="evidence" value="ECO:0007669"/>
    <property type="project" value="UniProtKB-UniRule"/>
</dbReference>
<dbReference type="PRINTS" id="PR00723">
    <property type="entry name" value="SUBTILISIN"/>
</dbReference>
<evidence type="ECO:0000256" key="1">
    <source>
        <dbReference type="ARBA" id="ARBA00011073"/>
    </source>
</evidence>
<dbReference type="InterPro" id="IPR034202">
    <property type="entry name" value="Subtilisin_Carlsberg-like"/>
</dbReference>
<dbReference type="PROSITE" id="PS51892">
    <property type="entry name" value="SUBTILASE"/>
    <property type="match status" value="1"/>
</dbReference>
<keyword evidence="2 6" id="KW-0645">Protease</keyword>
<dbReference type="Gene3D" id="3.40.50.200">
    <property type="entry name" value="Peptidase S8/S53 domain"/>
    <property type="match status" value="1"/>
</dbReference>
<comment type="caution">
    <text evidence="8">The sequence shown here is derived from an EMBL/GenBank/DDBJ whole genome shotgun (WGS) entry which is preliminary data.</text>
</comment>
<dbReference type="InterPro" id="IPR036852">
    <property type="entry name" value="Peptidase_S8/S53_dom_sf"/>
</dbReference>
<dbReference type="InterPro" id="IPR000209">
    <property type="entry name" value="Peptidase_S8/S53_dom"/>
</dbReference>
<evidence type="ECO:0000256" key="2">
    <source>
        <dbReference type="ARBA" id="ARBA00022670"/>
    </source>
</evidence>
<evidence type="ECO:0000259" key="7">
    <source>
        <dbReference type="Pfam" id="PF00082"/>
    </source>
</evidence>
<keyword evidence="5 6" id="KW-0720">Serine protease</keyword>
<dbReference type="GO" id="GO:0006508">
    <property type="term" value="P:proteolysis"/>
    <property type="evidence" value="ECO:0007669"/>
    <property type="project" value="UniProtKB-KW"/>
</dbReference>
<dbReference type="EMBL" id="QRDZ01000053">
    <property type="protein sequence ID" value="RED52921.1"/>
    <property type="molecule type" value="Genomic_DNA"/>
</dbReference>
<reference evidence="8 9" key="1">
    <citation type="submission" date="2018-07" db="EMBL/GenBank/DDBJ databases">
        <title>Genomic Encyclopedia of Type Strains, Phase III (KMG-III): the genomes of soil and plant-associated and newly described type strains.</title>
        <authorList>
            <person name="Whitman W."/>
        </authorList>
    </citation>
    <scope>NUCLEOTIDE SEQUENCE [LARGE SCALE GENOMIC DNA]</scope>
    <source>
        <strain evidence="8 9">CECT 7287</strain>
    </source>
</reference>
<comment type="similarity">
    <text evidence="1 6">Belongs to the peptidase S8 family.</text>
</comment>
<feature type="domain" description="Peptidase S8/S53" evidence="7">
    <location>
        <begin position="126"/>
        <end position="361"/>
    </location>
</feature>
<dbReference type="InterPro" id="IPR015500">
    <property type="entry name" value="Peptidase_S8_subtilisin-rel"/>
</dbReference>
<evidence type="ECO:0000256" key="6">
    <source>
        <dbReference type="PROSITE-ProRule" id="PRU01240"/>
    </source>
</evidence>
<gene>
    <name evidence="8" type="ORF">DFP98_15311</name>
</gene>
<protein>
    <submittedName>
        <fullName evidence="8">Subtilase family protein</fullName>
    </submittedName>
</protein>
<dbReference type="GO" id="GO:0046872">
    <property type="term" value="F:metal ion binding"/>
    <property type="evidence" value="ECO:0007669"/>
    <property type="project" value="UniProtKB-KW"/>
</dbReference>
<dbReference type="InterPro" id="IPR050131">
    <property type="entry name" value="Peptidase_S8_subtilisin-like"/>
</dbReference>
<name>A0A3D9HU70_9BACL</name>
<evidence type="ECO:0000313" key="8">
    <source>
        <dbReference type="EMBL" id="RED52921.1"/>
    </source>
</evidence>
<keyword evidence="3" id="KW-0479">Metal-binding</keyword>
<dbReference type="AlphaFoldDB" id="A0A3D9HU70"/>
<keyword evidence="9" id="KW-1185">Reference proteome</keyword>
<keyword evidence="4 6" id="KW-0378">Hydrolase</keyword>
<dbReference type="PROSITE" id="PS00137">
    <property type="entry name" value="SUBTILASE_HIS"/>
    <property type="match status" value="1"/>
</dbReference>
<dbReference type="SUPFAM" id="SSF52743">
    <property type="entry name" value="Subtilisin-like"/>
    <property type="match status" value="1"/>
</dbReference>
<dbReference type="PANTHER" id="PTHR43806:SF11">
    <property type="entry name" value="CEREVISIN-RELATED"/>
    <property type="match status" value="1"/>
</dbReference>
<feature type="active site" description="Charge relay system" evidence="6">
    <location>
        <position position="166"/>
    </location>
</feature>
<dbReference type="PROSITE" id="PS00136">
    <property type="entry name" value="SUBTILASE_ASP"/>
    <property type="match status" value="1"/>
</dbReference>
<evidence type="ECO:0000256" key="3">
    <source>
        <dbReference type="ARBA" id="ARBA00022723"/>
    </source>
</evidence>
<evidence type="ECO:0000256" key="4">
    <source>
        <dbReference type="ARBA" id="ARBA00022801"/>
    </source>
</evidence>
<dbReference type="InterPro" id="IPR022398">
    <property type="entry name" value="Peptidase_S8_His-AS"/>
</dbReference>
<dbReference type="InterPro" id="IPR023827">
    <property type="entry name" value="Peptidase_S8_Asp-AS"/>
</dbReference>
<dbReference type="Pfam" id="PF00082">
    <property type="entry name" value="Peptidase_S8"/>
    <property type="match status" value="1"/>
</dbReference>
<organism evidence="8 9">
    <name type="scientific">Cohnella phaseoli</name>
    <dbReference type="NCBI Taxonomy" id="456490"/>
    <lineage>
        <taxon>Bacteria</taxon>
        <taxon>Bacillati</taxon>
        <taxon>Bacillota</taxon>
        <taxon>Bacilli</taxon>
        <taxon>Bacillales</taxon>
        <taxon>Paenibacillaceae</taxon>
        <taxon>Cohnella</taxon>
    </lineage>
</organism>
<accession>A0A3D9HU70</accession>
<dbReference type="Proteomes" id="UP000256977">
    <property type="component" value="Unassembled WGS sequence"/>
</dbReference>
<feature type="active site" description="Charge relay system" evidence="6">
    <location>
        <position position="320"/>
    </location>
</feature>